<feature type="transmembrane region" description="Helical" evidence="8">
    <location>
        <begin position="74"/>
        <end position="92"/>
    </location>
</feature>
<evidence type="ECO:0000313" key="10">
    <source>
        <dbReference type="EMBL" id="AZN73753.1"/>
    </source>
</evidence>
<dbReference type="PANTHER" id="PTHR43124:SF3">
    <property type="entry name" value="CHLORAMPHENICOL EFFLUX PUMP RV0191"/>
    <property type="match status" value="1"/>
</dbReference>
<organism evidence="10 11">
    <name type="scientific">Georhizobium profundi</name>
    <dbReference type="NCBI Taxonomy" id="2341112"/>
    <lineage>
        <taxon>Bacteria</taxon>
        <taxon>Pseudomonadati</taxon>
        <taxon>Pseudomonadota</taxon>
        <taxon>Alphaproteobacteria</taxon>
        <taxon>Hyphomicrobiales</taxon>
        <taxon>Rhizobiaceae</taxon>
        <taxon>Georhizobium</taxon>
    </lineage>
</organism>
<dbReference type="KEGG" id="abaw:D5400_11160"/>
<name>A0A3Q8XRS8_9HYPH</name>
<dbReference type="AlphaFoldDB" id="A0A3Q8XRS8"/>
<dbReference type="InterPro" id="IPR036259">
    <property type="entry name" value="MFS_trans_sf"/>
</dbReference>
<dbReference type="PANTHER" id="PTHR43124">
    <property type="entry name" value="PURINE EFFLUX PUMP PBUE"/>
    <property type="match status" value="1"/>
</dbReference>
<dbReference type="RefSeq" id="WP_126013119.1">
    <property type="nucleotide sequence ID" value="NZ_CP032509.1"/>
</dbReference>
<dbReference type="InterPro" id="IPR020846">
    <property type="entry name" value="MFS_dom"/>
</dbReference>
<evidence type="ECO:0000256" key="7">
    <source>
        <dbReference type="ARBA" id="ARBA00023136"/>
    </source>
</evidence>
<dbReference type="PROSITE" id="PS50850">
    <property type="entry name" value="MFS"/>
    <property type="match status" value="1"/>
</dbReference>
<accession>A0A3Q8XRS8</accession>
<proteinExistence type="inferred from homology"/>
<evidence type="ECO:0000256" key="5">
    <source>
        <dbReference type="ARBA" id="ARBA00022692"/>
    </source>
</evidence>
<evidence type="ECO:0000256" key="3">
    <source>
        <dbReference type="ARBA" id="ARBA00022448"/>
    </source>
</evidence>
<evidence type="ECO:0000256" key="1">
    <source>
        <dbReference type="ARBA" id="ARBA00004651"/>
    </source>
</evidence>
<dbReference type="NCBIfam" id="TIGR00710">
    <property type="entry name" value="efflux_Bcr_CflA"/>
    <property type="match status" value="1"/>
</dbReference>
<protein>
    <recommendedName>
        <fullName evidence="8">Bcr/CflA family efflux transporter</fullName>
    </recommendedName>
</protein>
<feature type="transmembrane region" description="Helical" evidence="8">
    <location>
        <begin position="212"/>
        <end position="232"/>
    </location>
</feature>
<dbReference type="GO" id="GO:1990961">
    <property type="term" value="P:xenobiotic detoxification by transmembrane export across the plasma membrane"/>
    <property type="evidence" value="ECO:0007669"/>
    <property type="project" value="InterPro"/>
</dbReference>
<keyword evidence="8" id="KW-0997">Cell inner membrane</keyword>
<dbReference type="OrthoDB" id="9800416at2"/>
<comment type="subcellular location">
    <subcellularLocation>
        <location evidence="8">Cell inner membrane</location>
        <topology evidence="8">Multi-pass membrane protein</topology>
    </subcellularLocation>
    <subcellularLocation>
        <location evidence="1">Cell membrane</location>
        <topology evidence="1">Multi-pass membrane protein</topology>
    </subcellularLocation>
</comment>
<feature type="transmembrane region" description="Helical" evidence="8">
    <location>
        <begin position="300"/>
        <end position="319"/>
    </location>
</feature>
<keyword evidence="3 8" id="KW-0813">Transport</keyword>
<gene>
    <name evidence="10" type="ORF">D5400_11160</name>
</gene>
<evidence type="ECO:0000256" key="4">
    <source>
        <dbReference type="ARBA" id="ARBA00022475"/>
    </source>
</evidence>
<comment type="caution">
    <text evidence="8">Lacks conserved residue(s) required for the propagation of feature annotation.</text>
</comment>
<feature type="transmembrane region" description="Helical" evidence="8">
    <location>
        <begin position="244"/>
        <end position="263"/>
    </location>
</feature>
<keyword evidence="11" id="KW-1185">Reference proteome</keyword>
<dbReference type="GO" id="GO:0005886">
    <property type="term" value="C:plasma membrane"/>
    <property type="evidence" value="ECO:0007669"/>
    <property type="project" value="UniProtKB-SubCell"/>
</dbReference>
<dbReference type="Gene3D" id="1.20.1720.10">
    <property type="entry name" value="Multidrug resistance protein D"/>
    <property type="match status" value="1"/>
</dbReference>
<feature type="transmembrane region" description="Helical" evidence="8">
    <location>
        <begin position="131"/>
        <end position="153"/>
    </location>
</feature>
<dbReference type="EMBL" id="CP032509">
    <property type="protein sequence ID" value="AZN73753.1"/>
    <property type="molecule type" value="Genomic_DNA"/>
</dbReference>
<sequence length="395" mass="42537">MSRMEFIAMVASLMALNALSIDIMLPSLQQIGESLGVADANQRQLVLSAYVVGFGGAQLFFGPIADRFGRRKPLLIGIVIYAVCALLAAFSSSFGMLLLLRMAQGIGAAATRVIAVTLVRDVFGGRQMAEIMSIVMMVFMVVPVLAPGFGQLIMLFGEWHLIFVFIALVALAVLAWVALRLPETLKPADRRELRFGKIMEAFRIVLSNRMSVCYAFATAAVFGAMFGFLNSAQQIFVEVYGLGVWFPAVFALVATFMALSSFINSRLVGRFGMRTLSHGALVGFMSVCFVWLLASLVGTLPLWLFLVFFIAAMFQFGWIGANFNALAMEPLGHVAGTASSVLGFLQTAGGGLIGALIGQLYNGTALPLVAGFCAVSFIAFVLVLVAERGRLFSRL</sequence>
<dbReference type="SUPFAM" id="SSF103473">
    <property type="entry name" value="MFS general substrate transporter"/>
    <property type="match status" value="1"/>
</dbReference>
<dbReference type="InterPro" id="IPR011701">
    <property type="entry name" value="MFS"/>
</dbReference>
<feature type="transmembrane region" description="Helical" evidence="8">
    <location>
        <begin position="275"/>
        <end position="294"/>
    </location>
</feature>
<evidence type="ECO:0000259" key="9">
    <source>
        <dbReference type="PROSITE" id="PS50850"/>
    </source>
</evidence>
<evidence type="ECO:0000256" key="6">
    <source>
        <dbReference type="ARBA" id="ARBA00022989"/>
    </source>
</evidence>
<feature type="transmembrane region" description="Helical" evidence="8">
    <location>
        <begin position="364"/>
        <end position="386"/>
    </location>
</feature>
<reference evidence="10 11" key="1">
    <citation type="submission" date="2018-09" db="EMBL/GenBank/DDBJ databases">
        <title>Marinorhizobium profundi gen. nov., sp. nov., isolated from a deep-sea sediment sample from the New Britain Trench and proposal of Marinorhizobiaceae fam. nov. in the order Rhizobiales of the class Alphaproteobacteria.</title>
        <authorList>
            <person name="Cao J."/>
        </authorList>
    </citation>
    <scope>NUCLEOTIDE SEQUENCE [LARGE SCALE GENOMIC DNA]</scope>
    <source>
        <strain evidence="10 11">WS11</strain>
    </source>
</reference>
<feature type="transmembrane region" description="Helical" evidence="8">
    <location>
        <begin position="98"/>
        <end position="119"/>
    </location>
</feature>
<feature type="domain" description="Major facilitator superfamily (MFS) profile" evidence="9">
    <location>
        <begin position="6"/>
        <end position="388"/>
    </location>
</feature>
<dbReference type="Pfam" id="PF07690">
    <property type="entry name" value="MFS_1"/>
    <property type="match status" value="1"/>
</dbReference>
<dbReference type="InterPro" id="IPR050189">
    <property type="entry name" value="MFS_Efflux_Transporters"/>
</dbReference>
<feature type="transmembrane region" description="Helical" evidence="8">
    <location>
        <begin position="44"/>
        <end position="62"/>
    </location>
</feature>
<feature type="transmembrane region" description="Helical" evidence="8">
    <location>
        <begin position="159"/>
        <end position="181"/>
    </location>
</feature>
<dbReference type="CDD" id="cd17320">
    <property type="entry name" value="MFS_MdfA_MDR_like"/>
    <property type="match status" value="1"/>
</dbReference>
<evidence type="ECO:0000256" key="8">
    <source>
        <dbReference type="RuleBase" id="RU365088"/>
    </source>
</evidence>
<comment type="similarity">
    <text evidence="2 8">Belongs to the major facilitator superfamily. Bcr/CmlA family.</text>
</comment>
<keyword evidence="5 8" id="KW-0812">Transmembrane</keyword>
<keyword evidence="4" id="KW-1003">Cell membrane</keyword>
<keyword evidence="7 8" id="KW-0472">Membrane</keyword>
<keyword evidence="6 8" id="KW-1133">Transmembrane helix</keyword>
<dbReference type="Proteomes" id="UP000268192">
    <property type="component" value="Chromosome"/>
</dbReference>
<dbReference type="InterPro" id="IPR004812">
    <property type="entry name" value="Efflux_drug-R_Bcr/CmlA"/>
</dbReference>
<feature type="transmembrane region" description="Helical" evidence="8">
    <location>
        <begin position="331"/>
        <end position="358"/>
    </location>
</feature>
<dbReference type="GO" id="GO:0042910">
    <property type="term" value="F:xenobiotic transmembrane transporter activity"/>
    <property type="evidence" value="ECO:0007669"/>
    <property type="project" value="InterPro"/>
</dbReference>
<evidence type="ECO:0000313" key="11">
    <source>
        <dbReference type="Proteomes" id="UP000268192"/>
    </source>
</evidence>
<evidence type="ECO:0000256" key="2">
    <source>
        <dbReference type="ARBA" id="ARBA00006236"/>
    </source>
</evidence>